<organism evidence="1 2">
    <name type="scientific">Mucilaginibacter panaciglaebae</name>
    <dbReference type="NCBI Taxonomy" id="502331"/>
    <lineage>
        <taxon>Bacteria</taxon>
        <taxon>Pseudomonadati</taxon>
        <taxon>Bacteroidota</taxon>
        <taxon>Sphingobacteriia</taxon>
        <taxon>Sphingobacteriales</taxon>
        <taxon>Sphingobacteriaceae</taxon>
        <taxon>Mucilaginibacter</taxon>
    </lineage>
</organism>
<name>A0ABP7WW77_9SPHI</name>
<dbReference type="PANTHER" id="PTHR39767:SF2">
    <property type="entry name" value="CHROMOSOME UNDETERMINED SCAFFOLD_1, WHOLE GENOME SHOTGUN SEQUENCE"/>
    <property type="match status" value="1"/>
</dbReference>
<evidence type="ECO:0000313" key="2">
    <source>
        <dbReference type="Proteomes" id="UP001500841"/>
    </source>
</evidence>
<comment type="caution">
    <text evidence="1">The sequence shown here is derived from an EMBL/GenBank/DDBJ whole genome shotgun (WGS) entry which is preliminary data.</text>
</comment>
<proteinExistence type="predicted"/>
<evidence type="ECO:0000313" key="1">
    <source>
        <dbReference type="EMBL" id="GAA4096910.1"/>
    </source>
</evidence>
<dbReference type="Proteomes" id="UP001500841">
    <property type="component" value="Unassembled WGS sequence"/>
</dbReference>
<dbReference type="PROSITE" id="PS51257">
    <property type="entry name" value="PROKAR_LIPOPROTEIN"/>
    <property type="match status" value="1"/>
</dbReference>
<sequence>MTYKYFELSISKIFFFALLILLSSCKDKLSKETVVYTNSFDSNNLTNIDNGVISLYNGSLVLGQYNNSGFTITLANLPKHDLITISFDLFIHDSWEGNKQAPDGPDIWQMVVNGNTYINTTFSNLDCAPGNFCSPQSYPFNYPNSYNNPKTGAYRTDLPGVCHNAGPGGTTEYKITKTFTHSNNILTLQCLDKLVQTNSTDPKCDESWSVDNINIKAITL</sequence>
<dbReference type="EMBL" id="BAABCV010000006">
    <property type="protein sequence ID" value="GAA4096910.1"/>
    <property type="molecule type" value="Genomic_DNA"/>
</dbReference>
<dbReference type="RefSeq" id="WP_345103629.1">
    <property type="nucleotide sequence ID" value="NZ_BAABCV010000006.1"/>
</dbReference>
<dbReference type="PANTHER" id="PTHR39767">
    <property type="entry name" value="CALCIUM/CALMODULIN-BINDING MEMBRANE PROTEIN PCM4-RELATED"/>
    <property type="match status" value="1"/>
</dbReference>
<reference evidence="2" key="1">
    <citation type="journal article" date="2019" name="Int. J. Syst. Evol. Microbiol.">
        <title>The Global Catalogue of Microorganisms (GCM) 10K type strain sequencing project: providing services to taxonomists for standard genome sequencing and annotation.</title>
        <authorList>
            <consortium name="The Broad Institute Genomics Platform"/>
            <consortium name="The Broad Institute Genome Sequencing Center for Infectious Disease"/>
            <person name="Wu L."/>
            <person name="Ma J."/>
        </authorList>
    </citation>
    <scope>NUCLEOTIDE SEQUENCE [LARGE SCALE GENOMIC DNA]</scope>
    <source>
        <strain evidence="2">JCM 17085</strain>
    </source>
</reference>
<accession>A0ABP7WW77</accession>
<evidence type="ECO:0008006" key="3">
    <source>
        <dbReference type="Google" id="ProtNLM"/>
    </source>
</evidence>
<keyword evidence="2" id="KW-1185">Reference proteome</keyword>
<protein>
    <recommendedName>
        <fullName evidence="3">Lipoprotein</fullName>
    </recommendedName>
</protein>
<gene>
    <name evidence="1" type="ORF">GCM10022392_20360</name>
</gene>